<proteinExistence type="predicted"/>
<dbReference type="NCBIfam" id="NF046119">
    <property type="entry name" value="memb_SCO4225"/>
    <property type="match status" value="1"/>
</dbReference>
<evidence type="ECO:0000313" key="3">
    <source>
        <dbReference type="EMBL" id="MDX2962154.1"/>
    </source>
</evidence>
<dbReference type="OrthoDB" id="4251627at2"/>
<dbReference type="EMBL" id="JARAWP010000004">
    <property type="protein sequence ID" value="MDX3017849.1"/>
    <property type="molecule type" value="Genomic_DNA"/>
</dbReference>
<gene>
    <name evidence="2" type="ORF">IQ63_19820</name>
    <name evidence="3" type="ORF">PV399_20920</name>
    <name evidence="4" type="ORF">PV666_08135</name>
</gene>
<keyword evidence="1" id="KW-1133">Transmembrane helix</keyword>
<dbReference type="PATRIC" id="fig|42234.21.peg.4086"/>
<sequence>MVRSQFVGKARQWFVNPAALGYLALVVAVLGWITVDALFVTHEDASMAGVWAFVVTGPVSWIFLTLPEPLVPAGVAVGAVVQAGVIGALYRAATRGRGMGTALTGR</sequence>
<accession>A0A0L0K6G2</accession>
<dbReference type="RefSeq" id="WP_010355051.1">
    <property type="nucleotide sequence ID" value="NZ_BCML01000011.1"/>
</dbReference>
<feature type="transmembrane region" description="Helical" evidence="1">
    <location>
        <begin position="70"/>
        <end position="90"/>
    </location>
</feature>
<dbReference type="GeneID" id="69811865"/>
<feature type="transmembrane region" description="Helical" evidence="1">
    <location>
        <begin position="20"/>
        <end position="40"/>
    </location>
</feature>
<dbReference type="Proteomes" id="UP001272987">
    <property type="component" value="Unassembled WGS sequence"/>
</dbReference>
<evidence type="ECO:0000256" key="1">
    <source>
        <dbReference type="SAM" id="Phobius"/>
    </source>
</evidence>
<reference evidence="5" key="2">
    <citation type="submission" date="2014-07" db="EMBL/GenBank/DDBJ databases">
        <title>Genome sequencing of plant-pathogenic Streptomyces species.</title>
        <authorList>
            <person name="Harrison J."/>
            <person name="Sapp M."/>
            <person name="Thwaites R."/>
            <person name="Studholme D.J."/>
        </authorList>
    </citation>
    <scope>NUCLEOTIDE SEQUENCE [LARGE SCALE GENOMIC DNA]</scope>
    <source>
        <strain evidence="5">NCPPB 4445</strain>
    </source>
</reference>
<dbReference type="EMBL" id="JPPY01000124">
    <property type="protein sequence ID" value="KND33274.1"/>
    <property type="molecule type" value="Genomic_DNA"/>
</dbReference>
<dbReference type="Proteomes" id="UP000037151">
    <property type="component" value="Unassembled WGS sequence"/>
</dbReference>
<feature type="transmembrane region" description="Helical" evidence="1">
    <location>
        <begin position="47"/>
        <end position="64"/>
    </location>
</feature>
<keyword evidence="1" id="KW-0812">Transmembrane</keyword>
<comment type="caution">
    <text evidence="2">The sequence shown here is derived from an EMBL/GenBank/DDBJ whole genome shotgun (WGS) entry which is preliminary data.</text>
</comment>
<reference evidence="2" key="1">
    <citation type="submission" date="2014-07" db="EMBL/GenBank/DDBJ databases">
        <title>A systematic study of Ichneumonosoma Meijere, Pelmatops Enderlein, Pseudopelmatops Shiraki and Soita Walker (Diptera: Tephritidae).</title>
        <authorList>
            <person name="Chen X.-L."/>
            <person name="Norrbom A."/>
            <person name="Zhu C.-D."/>
        </authorList>
    </citation>
    <scope>NUCLEOTIDE SEQUENCE</scope>
    <source>
        <strain evidence="2">NCPPB 4445</strain>
    </source>
</reference>
<dbReference type="EMBL" id="JARAWC010000014">
    <property type="protein sequence ID" value="MDX2962154.1"/>
    <property type="molecule type" value="Genomic_DNA"/>
</dbReference>
<organism evidence="2 5">
    <name type="scientific">Streptomyces acidiscabies</name>
    <dbReference type="NCBI Taxonomy" id="42234"/>
    <lineage>
        <taxon>Bacteria</taxon>
        <taxon>Bacillati</taxon>
        <taxon>Actinomycetota</taxon>
        <taxon>Actinomycetes</taxon>
        <taxon>Kitasatosporales</taxon>
        <taxon>Streptomycetaceae</taxon>
        <taxon>Streptomyces</taxon>
    </lineage>
</organism>
<evidence type="ECO:0000313" key="4">
    <source>
        <dbReference type="EMBL" id="MDX3017849.1"/>
    </source>
</evidence>
<reference evidence="3 6" key="3">
    <citation type="journal article" date="2023" name="Microb. Genom.">
        <title>Mesoterricola silvestris gen. nov., sp. nov., Mesoterricola sediminis sp. nov., Geothrix oryzae sp. nov., Geothrix edaphica sp. nov., Geothrix rubra sp. nov., and Geothrix limicola sp. nov., six novel members of Acidobacteriota isolated from soils.</title>
        <authorList>
            <person name="Weisberg A.J."/>
            <person name="Pearce E."/>
            <person name="Kramer C.G."/>
            <person name="Chang J.H."/>
            <person name="Clarke C.R."/>
        </authorList>
    </citation>
    <scope>NUCLEOTIDE SEQUENCE [LARGE SCALE GENOMIC DNA]</scope>
    <source>
        <strain evidence="4 6">NB05-1H</strain>
        <strain evidence="3">NRRL_B-16521</strain>
    </source>
</reference>
<protein>
    <submittedName>
        <fullName evidence="2">Uncharacterized protein</fullName>
    </submittedName>
</protein>
<evidence type="ECO:0000313" key="2">
    <source>
        <dbReference type="EMBL" id="KND33274.1"/>
    </source>
</evidence>
<evidence type="ECO:0000313" key="6">
    <source>
        <dbReference type="Proteomes" id="UP001272987"/>
    </source>
</evidence>
<keyword evidence="1" id="KW-0472">Membrane</keyword>
<dbReference type="AlphaFoldDB" id="A0A0L0K6G2"/>
<evidence type="ECO:0000313" key="5">
    <source>
        <dbReference type="Proteomes" id="UP000037151"/>
    </source>
</evidence>
<dbReference type="InterPro" id="IPR057702">
    <property type="entry name" value="DUF7942"/>
</dbReference>
<name>A0A0L0K6G2_9ACTN</name>
<keyword evidence="6" id="KW-1185">Reference proteome</keyword>
<dbReference type="Pfam" id="PF25637">
    <property type="entry name" value="DUF7942"/>
    <property type="match status" value="1"/>
</dbReference>
<dbReference type="Proteomes" id="UP001282288">
    <property type="component" value="Unassembled WGS sequence"/>
</dbReference>